<dbReference type="Proteomes" id="UP000018144">
    <property type="component" value="Unassembled WGS sequence"/>
</dbReference>
<dbReference type="OMA" id="CHMTALF"/>
<dbReference type="EC" id="2.1.1.354" evidence="3 16"/>
<evidence type="ECO:0000256" key="18">
    <source>
        <dbReference type="SAM" id="MobiDB-lite"/>
    </source>
</evidence>
<dbReference type="Pfam" id="PF11767">
    <property type="entry name" value="SET_assoc"/>
    <property type="match status" value="1"/>
</dbReference>
<keyword evidence="9 16" id="KW-0156">Chromatin regulator</keyword>
<feature type="domain" description="SET" evidence="20">
    <location>
        <begin position="920"/>
        <end position="1037"/>
    </location>
</feature>
<accession>U4L9V8</accession>
<dbReference type="InterPro" id="IPR000504">
    <property type="entry name" value="RRM_dom"/>
</dbReference>
<comment type="catalytic activity">
    <reaction evidence="15">
        <text>N(6),N(6)-dimethyl-L-lysyl(4)-[histone H3] + S-adenosyl-L-methionine = N(6),N(6),N(6)-trimethyl-L-lysyl(4)-[histone H3] + S-adenosyl-L-homocysteine + H(+)</text>
        <dbReference type="Rhea" id="RHEA:60272"/>
        <dbReference type="Rhea" id="RHEA-COMP:15537"/>
        <dbReference type="Rhea" id="RHEA-COMP:15540"/>
        <dbReference type="ChEBI" id="CHEBI:15378"/>
        <dbReference type="ChEBI" id="CHEBI:57856"/>
        <dbReference type="ChEBI" id="CHEBI:59789"/>
        <dbReference type="ChEBI" id="CHEBI:61961"/>
        <dbReference type="ChEBI" id="CHEBI:61976"/>
    </reaction>
</comment>
<evidence type="ECO:0000256" key="4">
    <source>
        <dbReference type="ARBA" id="ARBA00015839"/>
    </source>
</evidence>
<dbReference type="InterPro" id="IPR024636">
    <property type="entry name" value="SET_assoc"/>
</dbReference>
<dbReference type="PROSITE" id="PS50280">
    <property type="entry name" value="SET"/>
    <property type="match status" value="1"/>
</dbReference>
<dbReference type="EMBL" id="HF935329">
    <property type="protein sequence ID" value="CCX06969.1"/>
    <property type="molecule type" value="Genomic_DNA"/>
</dbReference>
<evidence type="ECO:0000256" key="3">
    <source>
        <dbReference type="ARBA" id="ARBA00012182"/>
    </source>
</evidence>
<feature type="region of interest" description="Disordered" evidence="18">
    <location>
        <begin position="856"/>
        <end position="884"/>
    </location>
</feature>
<feature type="region of interest" description="Disordered" evidence="18">
    <location>
        <begin position="496"/>
        <end position="601"/>
    </location>
</feature>
<feature type="compositionally biased region" description="Acidic residues" evidence="18">
    <location>
        <begin position="632"/>
        <end position="643"/>
    </location>
</feature>
<feature type="region of interest" description="Disordered" evidence="18">
    <location>
        <begin position="1"/>
        <end position="118"/>
    </location>
</feature>
<dbReference type="PIRSF" id="PIRSF037104">
    <property type="entry name" value="Histone_H3-K4_mtfrase_Set1_fun"/>
    <property type="match status" value="1"/>
</dbReference>
<dbReference type="SMART" id="SM00360">
    <property type="entry name" value="RRM"/>
    <property type="match status" value="1"/>
</dbReference>
<dbReference type="InterPro" id="IPR035979">
    <property type="entry name" value="RBD_domain_sf"/>
</dbReference>
<feature type="domain" description="Post-SET" evidence="21">
    <location>
        <begin position="1046"/>
        <end position="1062"/>
    </location>
</feature>
<dbReference type="InterPro" id="IPR017111">
    <property type="entry name" value="Set1_fungi"/>
</dbReference>
<evidence type="ECO:0000259" key="21">
    <source>
        <dbReference type="PROSITE" id="PS50868"/>
    </source>
</evidence>
<dbReference type="Pfam" id="PF00076">
    <property type="entry name" value="RRM_1"/>
    <property type="match status" value="1"/>
</dbReference>
<evidence type="ECO:0000256" key="15">
    <source>
        <dbReference type="ARBA" id="ARBA00049129"/>
    </source>
</evidence>
<dbReference type="OrthoDB" id="308383at2759"/>
<comment type="subunit">
    <text evidence="16">Component of the COMPASS (Set1C) complex.</text>
</comment>
<dbReference type="SMART" id="SM00508">
    <property type="entry name" value="PostSET"/>
    <property type="match status" value="1"/>
</dbReference>
<feature type="domain" description="RRM" evidence="19">
    <location>
        <begin position="200"/>
        <end position="286"/>
    </location>
</feature>
<sequence length="1062" mass="119278">MSRAGYADFFPSAPSVLAKKAQAERAAKEREKAARRTHDEYDRDASGARSSGSTTSSITSTLAHSTSQLTPATSSSSPPDVSPRATTKAEKLSLETYKESPRPDIPTPKATPPAVAKPAERNFAIKYDPALNKDLVPKKGKHPIYRYDGEGAPPVEDPRKDHPDYRKGHGPTVGKKRLRHALDRARWEWDQHYIGPGPPAQILITGLSTLATEHEVLMNFKQFGDIEKFELKMDPTTGGSLGVCTIIYRDNKTAKTLGHQAAKRATQKGNGLRIAMQQVKVVLDRDGLKCTKVVNRILEEKRKKQDELRRKQEEEESKHRENAAKNAPSERRDESQTIDQDNRFNKPRPANYKAIDDLGQRPAVWISSKHIPGGSRMVKHLYGRLRNFGVEEVLWDKDGYFVVFETLKGLNKCRMMCNGDRLFNFPMFMEAYRYGNPAERQQDAQKTQDLEKPDVLKMSVKGAYKDLLDSLVSDVRKRIADPFIFDLLEPERLKRRKVEEPSTGEVKDEEPAPTPVPVTLPEQPTTLQISHLPRFKKRAKPKRVEAPTSDATTPSKRGHARPLAHSLNQYDVAPSDDESITTDRRLLSPGSDSRALSTDIGDDDATSVAASFADLRNRKRKRSPSRLKDAALDTDDEEADEPESAERTREGSHMDVDEENVAAGVNPFAEETDEDVTARRKKPRKSSFVEEPEAAKDEDVDVDIMGLDDDQDKSLVKAEEIEDLAPVIIDTTWLESTTDYPRPSVEDDMDMILDLDGIQACVLDSEDFQFLRAAIKEKDIKPAPIGNAYMWACKAKEVKASNHDGKRGVIHALEKIEGFYRPNPSGCARTEGYRKIPEAEKSMYLPHRLAVAAKRANAANQTTSTAPSKTTATKTNKPLSSSRENRVNNRRLVQELNNQKQILSGDADVMRFNQLKKRKKPVRFARSAIHNWGLYAMENIAANDMIIEYVGEIVRQQVADMRERKYIKSGIGSSYLFRIDENTVIDATKKGGIARFINHSCTPNCTAKIIKVEGSKRIVIYAMRDISENEELTYDYKFERELDSDERIPCLCGSSGCKGFLN</sequence>
<protein>
    <recommendedName>
        <fullName evidence="4 16">Histone-lysine N-methyltransferase, H3 lysine-4 specific</fullName>
        <ecNumber evidence="3 16">2.1.1.354</ecNumber>
    </recommendedName>
</protein>
<feature type="compositionally biased region" description="Basic and acidic residues" evidence="18">
    <location>
        <begin position="644"/>
        <end position="655"/>
    </location>
</feature>
<keyword evidence="8 16" id="KW-0949">S-adenosyl-L-methionine</keyword>
<comment type="subcellular location">
    <subcellularLocation>
        <location evidence="2">Chromosome</location>
    </subcellularLocation>
    <subcellularLocation>
        <location evidence="1 16">Nucleus</location>
    </subcellularLocation>
</comment>
<evidence type="ECO:0000313" key="23">
    <source>
        <dbReference type="Proteomes" id="UP000018144"/>
    </source>
</evidence>
<name>U4L9V8_PYROM</name>
<dbReference type="InterPro" id="IPR044570">
    <property type="entry name" value="Set1-like"/>
</dbReference>
<evidence type="ECO:0000259" key="20">
    <source>
        <dbReference type="PROSITE" id="PS50280"/>
    </source>
</evidence>
<keyword evidence="17" id="KW-0694">RNA-binding</keyword>
<dbReference type="Pfam" id="PF00856">
    <property type="entry name" value="SET"/>
    <property type="match status" value="1"/>
</dbReference>
<dbReference type="SMART" id="SM00317">
    <property type="entry name" value="SET"/>
    <property type="match status" value="1"/>
</dbReference>
<feature type="compositionally biased region" description="Basic and acidic residues" evidence="18">
    <location>
        <begin position="87"/>
        <end position="102"/>
    </location>
</feature>
<feature type="region of interest" description="Disordered" evidence="18">
    <location>
        <begin position="146"/>
        <end position="173"/>
    </location>
</feature>
<comment type="catalytic activity">
    <reaction evidence="14">
        <text>N(6)-methyl-L-lysyl(4)-[histone H3] + S-adenosyl-L-methionine = N(6),N(6)-dimethyl-L-lysyl(4)-[histone H3] + S-adenosyl-L-homocysteine + H(+)</text>
        <dbReference type="Rhea" id="RHEA:60268"/>
        <dbReference type="Rhea" id="RHEA-COMP:15540"/>
        <dbReference type="Rhea" id="RHEA-COMP:15543"/>
        <dbReference type="ChEBI" id="CHEBI:15378"/>
        <dbReference type="ChEBI" id="CHEBI:57856"/>
        <dbReference type="ChEBI" id="CHEBI:59789"/>
        <dbReference type="ChEBI" id="CHEBI:61929"/>
        <dbReference type="ChEBI" id="CHEBI:61976"/>
    </reaction>
</comment>
<evidence type="ECO:0000256" key="1">
    <source>
        <dbReference type="ARBA" id="ARBA00004123"/>
    </source>
</evidence>
<feature type="compositionally biased region" description="Basic and acidic residues" evidence="18">
    <location>
        <begin position="496"/>
        <end position="510"/>
    </location>
</feature>
<feature type="compositionally biased region" description="Low complexity" evidence="18">
    <location>
        <begin position="47"/>
        <end position="67"/>
    </location>
</feature>
<feature type="compositionally biased region" description="Low complexity" evidence="18">
    <location>
        <begin position="856"/>
        <end position="875"/>
    </location>
</feature>
<evidence type="ECO:0000259" key="19">
    <source>
        <dbReference type="PROSITE" id="PS50102"/>
    </source>
</evidence>
<dbReference type="GO" id="GO:0048188">
    <property type="term" value="C:Set1C/COMPASS complex"/>
    <property type="evidence" value="ECO:0007669"/>
    <property type="project" value="InterPro"/>
</dbReference>
<evidence type="ECO:0000313" key="22">
    <source>
        <dbReference type="EMBL" id="CCX06969.1"/>
    </source>
</evidence>
<dbReference type="Gene3D" id="2.170.270.10">
    <property type="entry name" value="SET domain"/>
    <property type="match status" value="1"/>
</dbReference>
<dbReference type="GO" id="GO:0005694">
    <property type="term" value="C:chromosome"/>
    <property type="evidence" value="ECO:0007669"/>
    <property type="project" value="UniProtKB-SubCell"/>
</dbReference>
<reference evidence="22 23" key="1">
    <citation type="journal article" date="2013" name="PLoS Genet.">
        <title>The genome and development-dependent transcriptomes of Pyronema confluens: a window into fungal evolution.</title>
        <authorList>
            <person name="Traeger S."/>
            <person name="Altegoer F."/>
            <person name="Freitag M."/>
            <person name="Gabaldon T."/>
            <person name="Kempken F."/>
            <person name="Kumar A."/>
            <person name="Marcet-Houben M."/>
            <person name="Poggeler S."/>
            <person name="Stajich J.E."/>
            <person name="Nowrousian M."/>
        </authorList>
    </citation>
    <scope>NUCLEOTIDE SEQUENCE [LARGE SCALE GENOMIC DNA]</scope>
    <source>
        <strain evidence="23">CBS 100304</strain>
        <tissue evidence="22">Vegetative mycelium</tissue>
    </source>
</reference>
<feature type="compositionally biased region" description="Basic and acidic residues" evidence="18">
    <location>
        <begin position="156"/>
        <end position="167"/>
    </location>
</feature>
<evidence type="ECO:0000256" key="17">
    <source>
        <dbReference type="PROSITE-ProRule" id="PRU00176"/>
    </source>
</evidence>
<keyword evidence="5 16" id="KW-0158">Chromosome</keyword>
<feature type="compositionally biased region" description="Polar residues" evidence="18">
    <location>
        <begin position="68"/>
        <end position="79"/>
    </location>
</feature>
<evidence type="ECO:0000256" key="7">
    <source>
        <dbReference type="ARBA" id="ARBA00022679"/>
    </source>
</evidence>
<keyword evidence="10 16" id="KW-0539">Nucleus</keyword>
<dbReference type="InterPro" id="IPR012677">
    <property type="entry name" value="Nucleotide-bd_a/b_plait_sf"/>
</dbReference>
<comment type="function">
    <text evidence="16">Catalytic component of the COMPASS (Set1C) complex that specifically mono-, di- and trimethylates histone H3 to form H3K4me1/2/3. COMPASS recognizes ubiquitinated H2B on one face of the nucleosome which stimulates the methylation of H3 on the opposing face.</text>
</comment>
<dbReference type="SUPFAM" id="SSF82199">
    <property type="entry name" value="SET domain"/>
    <property type="match status" value="1"/>
</dbReference>
<evidence type="ECO:0000256" key="5">
    <source>
        <dbReference type="ARBA" id="ARBA00022454"/>
    </source>
</evidence>
<dbReference type="PROSITE" id="PS50102">
    <property type="entry name" value="RRM"/>
    <property type="match status" value="1"/>
</dbReference>
<dbReference type="GO" id="GO:0032259">
    <property type="term" value="P:methylation"/>
    <property type="evidence" value="ECO:0007669"/>
    <property type="project" value="UniProtKB-KW"/>
</dbReference>
<keyword evidence="6 16" id="KW-0489">Methyltransferase</keyword>
<evidence type="ECO:0000256" key="9">
    <source>
        <dbReference type="ARBA" id="ARBA00022853"/>
    </source>
</evidence>
<dbReference type="InterPro" id="IPR003616">
    <property type="entry name" value="Post-SET_dom"/>
</dbReference>
<dbReference type="GO" id="GO:0140999">
    <property type="term" value="F:histone H3K4 trimethyltransferase activity"/>
    <property type="evidence" value="ECO:0007669"/>
    <property type="project" value="UniProtKB-EC"/>
</dbReference>
<organism evidence="22 23">
    <name type="scientific">Pyronema omphalodes (strain CBS 100304)</name>
    <name type="common">Pyronema confluens</name>
    <dbReference type="NCBI Taxonomy" id="1076935"/>
    <lineage>
        <taxon>Eukaryota</taxon>
        <taxon>Fungi</taxon>
        <taxon>Dikarya</taxon>
        <taxon>Ascomycota</taxon>
        <taxon>Pezizomycotina</taxon>
        <taxon>Pezizomycetes</taxon>
        <taxon>Pezizales</taxon>
        <taxon>Pyronemataceae</taxon>
        <taxon>Pyronema</taxon>
    </lineage>
</organism>
<dbReference type="PROSITE" id="PS50868">
    <property type="entry name" value="POST_SET"/>
    <property type="match status" value="1"/>
</dbReference>
<comment type="function">
    <text evidence="11">Catalytic component of the COMPASS (Set1C) complex that specifically mono-, di- and trimethylates histone H3 to form H3K4me1/2/3. Binds RNAs which might negatively affect its histone methyltransferase activity. COMPASS recognizes ubiquitinated H2B on one face of the nucleosome which stimulates the methylation of H3 on the opposing face.</text>
</comment>
<dbReference type="STRING" id="1076935.U4L9V8"/>
<evidence type="ECO:0000256" key="2">
    <source>
        <dbReference type="ARBA" id="ARBA00004286"/>
    </source>
</evidence>
<dbReference type="SUPFAM" id="SSF54928">
    <property type="entry name" value="RNA-binding domain, RBD"/>
    <property type="match status" value="1"/>
</dbReference>
<dbReference type="GO" id="GO:0003723">
    <property type="term" value="F:RNA binding"/>
    <property type="evidence" value="ECO:0007669"/>
    <property type="project" value="UniProtKB-UniRule"/>
</dbReference>
<feature type="region of interest" description="Disordered" evidence="18">
    <location>
        <begin position="617"/>
        <end position="700"/>
    </location>
</feature>
<dbReference type="SMART" id="SM01291">
    <property type="entry name" value="N-SET"/>
    <property type="match status" value="1"/>
</dbReference>
<evidence type="ECO:0000256" key="11">
    <source>
        <dbReference type="ARBA" id="ARBA00044492"/>
    </source>
</evidence>
<dbReference type="CDD" id="cd20072">
    <property type="entry name" value="SET_SET1"/>
    <property type="match status" value="1"/>
</dbReference>
<gene>
    <name evidence="22" type="ORF">PCON_06556</name>
</gene>
<dbReference type="InterPro" id="IPR024657">
    <property type="entry name" value="COMPASS_Set1_N-SET"/>
</dbReference>
<comment type="subunit">
    <text evidence="12">Component of the Set1C/COMPASS complex.</text>
</comment>
<feature type="compositionally biased region" description="Acidic residues" evidence="18">
    <location>
        <begin position="690"/>
        <end position="700"/>
    </location>
</feature>
<dbReference type="InterPro" id="IPR046341">
    <property type="entry name" value="SET_dom_sf"/>
</dbReference>
<feature type="region of interest" description="Disordered" evidence="18">
    <location>
        <begin position="303"/>
        <end position="353"/>
    </location>
</feature>
<evidence type="ECO:0000256" key="6">
    <source>
        <dbReference type="ARBA" id="ARBA00022603"/>
    </source>
</evidence>
<feature type="compositionally biased region" description="Basic and acidic residues" evidence="18">
    <location>
        <begin position="303"/>
        <end position="344"/>
    </location>
</feature>
<keyword evidence="7 16" id="KW-0808">Transferase</keyword>
<dbReference type="Pfam" id="PF11764">
    <property type="entry name" value="N-SET"/>
    <property type="match status" value="1"/>
</dbReference>
<dbReference type="PANTHER" id="PTHR45814">
    <property type="entry name" value="HISTONE-LYSINE N-METHYLTRANSFERASE SETD1"/>
    <property type="match status" value="1"/>
</dbReference>
<evidence type="ECO:0000256" key="16">
    <source>
        <dbReference type="PIRNR" id="PIRNR037104"/>
    </source>
</evidence>
<dbReference type="Gene3D" id="3.30.70.330">
    <property type="match status" value="1"/>
</dbReference>
<dbReference type="PANTHER" id="PTHR45814:SF2">
    <property type="entry name" value="HISTONE-LYSINE N-METHYLTRANSFERASE SETD1"/>
    <property type="match status" value="1"/>
</dbReference>
<dbReference type="AlphaFoldDB" id="U4L9V8"/>
<keyword evidence="23" id="KW-1185">Reference proteome</keyword>
<feature type="compositionally biased region" description="Basic and acidic residues" evidence="18">
    <location>
        <begin position="21"/>
        <end position="46"/>
    </location>
</feature>
<evidence type="ECO:0000256" key="13">
    <source>
        <dbReference type="ARBA" id="ARBA00047571"/>
    </source>
</evidence>
<evidence type="ECO:0000256" key="12">
    <source>
        <dbReference type="ARBA" id="ARBA00044515"/>
    </source>
</evidence>
<dbReference type="InterPro" id="IPR001214">
    <property type="entry name" value="SET_dom"/>
</dbReference>
<evidence type="ECO:0000256" key="8">
    <source>
        <dbReference type="ARBA" id="ARBA00022691"/>
    </source>
</evidence>
<dbReference type="eggNOG" id="KOG1080">
    <property type="taxonomic scope" value="Eukaryota"/>
</dbReference>
<comment type="catalytic activity">
    <reaction evidence="13 16">
        <text>L-lysyl(4)-[histone H3] + 3 S-adenosyl-L-methionine = N(6),N(6),N(6)-trimethyl-L-lysyl(4)-[histone H3] + 3 S-adenosyl-L-homocysteine + 3 H(+)</text>
        <dbReference type="Rhea" id="RHEA:60260"/>
        <dbReference type="Rhea" id="RHEA-COMP:15537"/>
        <dbReference type="Rhea" id="RHEA-COMP:15547"/>
        <dbReference type="ChEBI" id="CHEBI:15378"/>
        <dbReference type="ChEBI" id="CHEBI:29969"/>
        <dbReference type="ChEBI" id="CHEBI:57856"/>
        <dbReference type="ChEBI" id="CHEBI:59789"/>
        <dbReference type="ChEBI" id="CHEBI:61961"/>
        <dbReference type="EC" id="2.1.1.354"/>
    </reaction>
</comment>
<dbReference type="PROSITE" id="PS51572">
    <property type="entry name" value="SAM_MT43_1"/>
    <property type="match status" value="1"/>
</dbReference>
<evidence type="ECO:0000256" key="10">
    <source>
        <dbReference type="ARBA" id="ARBA00023242"/>
    </source>
</evidence>
<proteinExistence type="predicted"/>
<evidence type="ECO:0000256" key="14">
    <source>
        <dbReference type="ARBA" id="ARBA00047583"/>
    </source>
</evidence>